<protein>
    <recommendedName>
        <fullName evidence="3">Sialate O-acetylesterase domain-containing protein</fullName>
    </recommendedName>
</protein>
<evidence type="ECO:0000256" key="1">
    <source>
        <dbReference type="ARBA" id="ARBA00022801"/>
    </source>
</evidence>
<comment type="caution">
    <text evidence="4">The sequence shown here is derived from an EMBL/GenBank/DDBJ whole genome shotgun (WGS) entry which is preliminary data.</text>
</comment>
<dbReference type="SUPFAM" id="SSF52266">
    <property type="entry name" value="SGNH hydrolase"/>
    <property type="match status" value="1"/>
</dbReference>
<dbReference type="AlphaFoldDB" id="A0A840D3V6"/>
<dbReference type="PANTHER" id="PTHR31988">
    <property type="entry name" value="ESTERASE, PUTATIVE (DUF303)-RELATED"/>
    <property type="match status" value="1"/>
</dbReference>
<dbReference type="PANTHER" id="PTHR31988:SF19">
    <property type="entry name" value="9-O-ACETYL-N-ACETYLNEURAMINIC ACID DEACETYLASE-RELATED"/>
    <property type="match status" value="1"/>
</dbReference>
<dbReference type="EMBL" id="JACIER010000017">
    <property type="protein sequence ID" value="MBB4045711.1"/>
    <property type="molecule type" value="Genomic_DNA"/>
</dbReference>
<keyword evidence="2" id="KW-0732">Signal</keyword>
<evidence type="ECO:0000313" key="5">
    <source>
        <dbReference type="Proteomes" id="UP000560658"/>
    </source>
</evidence>
<reference evidence="4" key="1">
    <citation type="submission" date="2020-08" db="EMBL/GenBank/DDBJ databases">
        <title>Genomic Encyclopedia of Type Strains, Phase IV (KMG-IV): sequencing the most valuable type-strain genomes for metagenomic binning, comparative biology and taxonomic classification.</title>
        <authorList>
            <person name="Goeker M."/>
        </authorList>
    </citation>
    <scope>NUCLEOTIDE SEQUENCE [LARGE SCALE GENOMIC DNA]</scope>
    <source>
        <strain evidence="4">DSM 105720</strain>
    </source>
</reference>
<proteinExistence type="predicted"/>
<dbReference type="Proteomes" id="UP000560658">
    <property type="component" value="Unassembled WGS sequence"/>
</dbReference>
<name>A0A840D3V6_9BACE</name>
<dbReference type="Gene3D" id="3.40.50.1110">
    <property type="entry name" value="SGNH hydrolase"/>
    <property type="match status" value="1"/>
</dbReference>
<evidence type="ECO:0000259" key="3">
    <source>
        <dbReference type="Pfam" id="PF03629"/>
    </source>
</evidence>
<dbReference type="GO" id="GO:0016788">
    <property type="term" value="F:hydrolase activity, acting on ester bonds"/>
    <property type="evidence" value="ECO:0007669"/>
    <property type="project" value="UniProtKB-ARBA"/>
</dbReference>
<dbReference type="InterPro" id="IPR036514">
    <property type="entry name" value="SGNH_hydro_sf"/>
</dbReference>
<dbReference type="InterPro" id="IPR052940">
    <property type="entry name" value="Carb_Esterase_6"/>
</dbReference>
<organism evidence="4 5">
    <name type="scientific">Bacteroides reticulotermitis</name>
    <dbReference type="NCBI Taxonomy" id="1133319"/>
    <lineage>
        <taxon>Bacteria</taxon>
        <taxon>Pseudomonadati</taxon>
        <taxon>Bacteroidota</taxon>
        <taxon>Bacteroidia</taxon>
        <taxon>Bacteroidales</taxon>
        <taxon>Bacteroidaceae</taxon>
        <taxon>Bacteroides</taxon>
    </lineage>
</organism>
<feature type="chain" id="PRO_5032352934" description="Sialate O-acetylesterase domain-containing protein" evidence="2">
    <location>
        <begin position="28"/>
        <end position="270"/>
    </location>
</feature>
<dbReference type="Pfam" id="PF03629">
    <property type="entry name" value="SASA"/>
    <property type="match status" value="1"/>
</dbReference>
<feature type="domain" description="Sialate O-acetylesterase" evidence="3">
    <location>
        <begin position="38"/>
        <end position="266"/>
    </location>
</feature>
<evidence type="ECO:0000313" key="4">
    <source>
        <dbReference type="EMBL" id="MBB4045711.1"/>
    </source>
</evidence>
<accession>A0A840D3V6</accession>
<gene>
    <name evidence="4" type="ORF">GGR06_003530</name>
</gene>
<keyword evidence="1" id="KW-0378">Hydrolase</keyword>
<evidence type="ECO:0000256" key="2">
    <source>
        <dbReference type="SAM" id="SignalP"/>
    </source>
</evidence>
<sequence length="270" mass="30744">MKYNIIKMNRFFCFLLILFLTPWTISAQGTKENIPSNLDIYLCIGQSNMAGRAKLTPELMDTLPNVYLLNDKGCFEPAANPLNRYSTVRKELSMQRLGPSYAFAKKMVQETKRPVGLVVNARGGSSINSWLKGSNDGYYEQALVQVRKALKQGGTLKAILWHQGEADCGNPDAYKEKLKQLVKSFREDLNNPELPVVVGQISQWNWTKRKEGTAPFNKMIRKVSSFIPHTDWVSTKDLDCYKDETDPHFGTKGQLLLGERYAEKVLRMIR</sequence>
<dbReference type="InterPro" id="IPR005181">
    <property type="entry name" value="SASA"/>
</dbReference>
<keyword evidence="5" id="KW-1185">Reference proteome</keyword>
<dbReference type="RefSeq" id="WP_244978117.1">
    <property type="nucleotide sequence ID" value="NZ_JACIER010000017.1"/>
</dbReference>
<feature type="signal peptide" evidence="2">
    <location>
        <begin position="1"/>
        <end position="27"/>
    </location>
</feature>